<dbReference type="AlphaFoldDB" id="A0A2V4TCA7"/>
<protein>
    <submittedName>
        <fullName evidence="2">Alcohol dehydrogenase</fullName>
    </submittedName>
</protein>
<dbReference type="Proteomes" id="UP000247772">
    <property type="component" value="Unassembled WGS sequence"/>
</dbReference>
<dbReference type="PANTHER" id="PTHR43677:SF4">
    <property type="entry name" value="QUINONE OXIDOREDUCTASE-LIKE PROTEIN 2"/>
    <property type="match status" value="1"/>
</dbReference>
<dbReference type="InterPro" id="IPR013149">
    <property type="entry name" value="ADH-like_C"/>
</dbReference>
<evidence type="ECO:0000313" key="3">
    <source>
        <dbReference type="Proteomes" id="UP000247772"/>
    </source>
</evidence>
<dbReference type="OrthoDB" id="9787435at2"/>
<dbReference type="Pfam" id="PF00107">
    <property type="entry name" value="ADH_zinc_N"/>
    <property type="match status" value="1"/>
</dbReference>
<gene>
    <name evidence="2" type="ORF">C7410_10810</name>
</gene>
<feature type="domain" description="Enoyl reductase (ER)" evidence="1">
    <location>
        <begin position="8"/>
        <end position="354"/>
    </location>
</feature>
<sequence>MKAWQLDGLGGSFRYTDLPVPRARPGSVVVRIEASSLMSYMQDYVEGKLPIYQAPRRPFVPGGNGAGIIHEVGEGVWHLEPGQRVVISSHLVAQENVRNPAQILVGVTGQGPIAANMQDDWADGTLADFAIVPASLVTPVDDLGEISAAMLAVSMRYLVPYGGLLRGRLTAGETVVVSGATGAYGSAAIFVALAMGAGRVVALGRDQAKLAALKAISGARVTTVPVTGDATKDAAQIRELTGGGANLGFDMVGGAADPNMTLAALRSLLDGGRLVLMGSMNVPLPIPYTEVMLHSWEIIGNFMYPRDAYRRLMDLVRAGLLKLDAIEPHIYRLAELRNAMLAARSAGSLECIVMDHTGD</sequence>
<dbReference type="InterPro" id="IPR020843">
    <property type="entry name" value="ER"/>
</dbReference>
<dbReference type="GO" id="GO:0016491">
    <property type="term" value="F:oxidoreductase activity"/>
    <property type="evidence" value="ECO:0007669"/>
    <property type="project" value="InterPro"/>
</dbReference>
<evidence type="ECO:0000259" key="1">
    <source>
        <dbReference type="SMART" id="SM00829"/>
    </source>
</evidence>
<dbReference type="InterPro" id="IPR011032">
    <property type="entry name" value="GroES-like_sf"/>
</dbReference>
<comment type="caution">
    <text evidence="2">The sequence shown here is derived from an EMBL/GenBank/DDBJ whole genome shotgun (WGS) entry which is preliminary data.</text>
</comment>
<name>A0A2V4TCA7_9BURK</name>
<reference evidence="2 3" key="1">
    <citation type="submission" date="2018-06" db="EMBL/GenBank/DDBJ databases">
        <title>Genomic Encyclopedia of Type Strains, Phase IV (KMG-V): Genome sequencing to study the core and pangenomes of soil and plant-associated prokaryotes.</title>
        <authorList>
            <person name="Whitman W."/>
        </authorList>
    </citation>
    <scope>NUCLEOTIDE SEQUENCE [LARGE SCALE GENOMIC DNA]</scope>
    <source>
        <strain evidence="2 3">SRCL-318</strain>
    </source>
</reference>
<organism evidence="2 3">
    <name type="scientific">Paraburkholderia silvatlantica</name>
    <dbReference type="NCBI Taxonomy" id="321895"/>
    <lineage>
        <taxon>Bacteria</taxon>
        <taxon>Pseudomonadati</taxon>
        <taxon>Pseudomonadota</taxon>
        <taxon>Betaproteobacteria</taxon>
        <taxon>Burkholderiales</taxon>
        <taxon>Burkholderiaceae</taxon>
        <taxon>Paraburkholderia</taxon>
    </lineage>
</organism>
<dbReference type="InterPro" id="IPR036291">
    <property type="entry name" value="NAD(P)-bd_dom_sf"/>
</dbReference>
<dbReference type="SUPFAM" id="SSF50129">
    <property type="entry name" value="GroES-like"/>
    <property type="match status" value="1"/>
</dbReference>
<dbReference type="Gene3D" id="3.90.180.10">
    <property type="entry name" value="Medium-chain alcohol dehydrogenases, catalytic domain"/>
    <property type="match status" value="1"/>
</dbReference>
<dbReference type="InterPro" id="IPR051397">
    <property type="entry name" value="Zn-ADH-like_protein"/>
</dbReference>
<dbReference type="Pfam" id="PF08240">
    <property type="entry name" value="ADH_N"/>
    <property type="match status" value="1"/>
</dbReference>
<dbReference type="InterPro" id="IPR013154">
    <property type="entry name" value="ADH-like_N"/>
</dbReference>
<dbReference type="SMART" id="SM00829">
    <property type="entry name" value="PKS_ER"/>
    <property type="match status" value="1"/>
</dbReference>
<dbReference type="PANTHER" id="PTHR43677">
    <property type="entry name" value="SHORT-CHAIN DEHYDROGENASE/REDUCTASE"/>
    <property type="match status" value="1"/>
</dbReference>
<evidence type="ECO:0000313" key="2">
    <source>
        <dbReference type="EMBL" id="PYE23115.1"/>
    </source>
</evidence>
<accession>A0A2V4TCA7</accession>
<dbReference type="SUPFAM" id="SSF51735">
    <property type="entry name" value="NAD(P)-binding Rossmann-fold domains"/>
    <property type="match status" value="1"/>
</dbReference>
<proteinExistence type="predicted"/>
<dbReference type="EMBL" id="QJSQ01000008">
    <property type="protein sequence ID" value="PYE23115.1"/>
    <property type="molecule type" value="Genomic_DNA"/>
</dbReference>